<comment type="caution">
    <text evidence="6">The sequence shown here is derived from an EMBL/GenBank/DDBJ whole genome shotgun (WGS) entry which is preliminary data.</text>
</comment>
<evidence type="ECO:0000256" key="4">
    <source>
        <dbReference type="ARBA" id="ARBA00023136"/>
    </source>
</evidence>
<dbReference type="Proteomes" id="UP000540191">
    <property type="component" value="Unassembled WGS sequence"/>
</dbReference>
<dbReference type="CDD" id="cd01044">
    <property type="entry name" value="Ferritin_CCC1_N"/>
    <property type="match status" value="1"/>
</dbReference>
<feature type="transmembrane region" description="Helical" evidence="5">
    <location>
        <begin position="287"/>
        <end position="310"/>
    </location>
</feature>
<feature type="transmembrane region" description="Helical" evidence="5">
    <location>
        <begin position="316"/>
        <end position="341"/>
    </location>
</feature>
<dbReference type="EMBL" id="JACHNA010000001">
    <property type="protein sequence ID" value="MBB4734534.1"/>
    <property type="molecule type" value="Genomic_DNA"/>
</dbReference>
<dbReference type="CDD" id="cd02433">
    <property type="entry name" value="Nodulin-21_like_2"/>
    <property type="match status" value="1"/>
</dbReference>
<evidence type="ECO:0000256" key="2">
    <source>
        <dbReference type="ARBA" id="ARBA00022692"/>
    </source>
</evidence>
<accession>A0A7W7DW51</accession>
<evidence type="ECO:0000313" key="6">
    <source>
        <dbReference type="EMBL" id="MBB4734534.1"/>
    </source>
</evidence>
<dbReference type="GO" id="GO:0012505">
    <property type="term" value="C:endomembrane system"/>
    <property type="evidence" value="ECO:0007669"/>
    <property type="project" value="UniProtKB-SubCell"/>
</dbReference>
<evidence type="ECO:0000256" key="1">
    <source>
        <dbReference type="ARBA" id="ARBA00004127"/>
    </source>
</evidence>
<gene>
    <name evidence="6" type="ORF">HDA30_000042</name>
</gene>
<reference evidence="6 7" key="1">
    <citation type="submission" date="2020-08" db="EMBL/GenBank/DDBJ databases">
        <title>Sequencing the genomes of 1000 actinobacteria strains.</title>
        <authorList>
            <person name="Klenk H.-P."/>
        </authorList>
    </citation>
    <scope>NUCLEOTIDE SEQUENCE [LARGE SCALE GENOMIC DNA]</scope>
    <source>
        <strain evidence="6 7">DSM 23974</strain>
    </source>
</reference>
<dbReference type="PANTHER" id="PTHR31851">
    <property type="entry name" value="FE(2+)/MN(2+) TRANSPORTER PCL1"/>
    <property type="match status" value="1"/>
</dbReference>
<keyword evidence="2 5" id="KW-0812">Transmembrane</keyword>
<keyword evidence="3 5" id="KW-1133">Transmembrane helix</keyword>
<dbReference type="GO" id="GO:0030026">
    <property type="term" value="P:intracellular manganese ion homeostasis"/>
    <property type="evidence" value="ECO:0007669"/>
    <property type="project" value="InterPro"/>
</dbReference>
<feature type="transmembrane region" description="Helical" evidence="5">
    <location>
        <begin position="353"/>
        <end position="371"/>
    </location>
</feature>
<dbReference type="GO" id="GO:0005384">
    <property type="term" value="F:manganese ion transmembrane transporter activity"/>
    <property type="evidence" value="ECO:0007669"/>
    <property type="project" value="InterPro"/>
</dbReference>
<organism evidence="6 7">
    <name type="scientific">Micrococcus cohnii</name>
    <dbReference type="NCBI Taxonomy" id="993416"/>
    <lineage>
        <taxon>Bacteria</taxon>
        <taxon>Bacillati</taxon>
        <taxon>Actinomycetota</taxon>
        <taxon>Actinomycetes</taxon>
        <taxon>Micrococcales</taxon>
        <taxon>Micrococcaceae</taxon>
        <taxon>Micrococcus</taxon>
    </lineage>
</organism>
<keyword evidence="4 5" id="KW-0472">Membrane</keyword>
<dbReference type="InterPro" id="IPR039376">
    <property type="entry name" value="Ferritin_CCC1_N"/>
</dbReference>
<evidence type="ECO:0000313" key="7">
    <source>
        <dbReference type="Proteomes" id="UP000540191"/>
    </source>
</evidence>
<evidence type="ECO:0000256" key="5">
    <source>
        <dbReference type="SAM" id="Phobius"/>
    </source>
</evidence>
<protein>
    <submittedName>
        <fullName evidence="6">VIT1/CCC1 family predicted Fe2+/Mn2+ transporter</fullName>
    </submittedName>
</protein>
<dbReference type="AlphaFoldDB" id="A0A7W7DW51"/>
<comment type="subcellular location">
    <subcellularLocation>
        <location evidence="1">Endomembrane system</location>
        <topology evidence="1">Multi-pass membrane protein</topology>
    </subcellularLocation>
</comment>
<name>A0A7W7DW51_9MICC</name>
<dbReference type="RefSeq" id="WP_184240731.1">
    <property type="nucleotide sequence ID" value="NZ_JACHNA010000001.1"/>
</dbReference>
<dbReference type="InterPro" id="IPR008217">
    <property type="entry name" value="Ccc1_fam"/>
</dbReference>
<dbReference type="Pfam" id="PF01988">
    <property type="entry name" value="VIT1"/>
    <property type="match status" value="1"/>
</dbReference>
<evidence type="ECO:0000256" key="3">
    <source>
        <dbReference type="ARBA" id="ARBA00022989"/>
    </source>
</evidence>
<sequence length="375" mass="40145">MTSRPASSTHPGPTPEQVRRWRRYLADEIAEGEVYRQIAARRSGAERQILLGLADAERRHEMHWRRLLGDERSRNLPRPSLHRMLLRWLARVFGSVFVLALAQRAESDSPYAKDSDVPEGMVADEAIHEEVVRGLAARGREQLAGNFRAAVFGMNDGLVSNLALVMGIGATGVAPSVVLFTGIAGLLAGALSMAAGEYVSVRSQRELLEASSPTQVTLEAAEHLDIDANELELVYLARGMEPEDARHRAMERLGYLDCDCKPQFSARPDGSQGPVDHSEDYAEIGSAWTAALSSFCFFAAGAVVPILPFLVGLSGLWALVPALALVGAALMFTGGVVGLLSGASPLSRGLRQLAIGFGAAAVTFALGRLFGADVS</sequence>
<proteinExistence type="predicted"/>
<feature type="transmembrane region" description="Helical" evidence="5">
    <location>
        <begin position="162"/>
        <end position="195"/>
    </location>
</feature>
<keyword evidence="7" id="KW-1185">Reference proteome</keyword>